<protein>
    <submittedName>
        <fullName evidence="1">Uncharacterized protein</fullName>
    </submittedName>
</protein>
<dbReference type="Proteomes" id="UP000886998">
    <property type="component" value="Unassembled WGS sequence"/>
</dbReference>
<name>A0A8X6XFI9_9ARAC</name>
<dbReference type="AlphaFoldDB" id="A0A8X6XFI9"/>
<gene>
    <name evidence="1" type="ORF">TNIN_123501</name>
</gene>
<proteinExistence type="predicted"/>
<dbReference type="EMBL" id="BMAV01007748">
    <property type="protein sequence ID" value="GFY50831.1"/>
    <property type="molecule type" value="Genomic_DNA"/>
</dbReference>
<keyword evidence="2" id="KW-1185">Reference proteome</keyword>
<evidence type="ECO:0000313" key="1">
    <source>
        <dbReference type="EMBL" id="GFY50831.1"/>
    </source>
</evidence>
<evidence type="ECO:0000313" key="2">
    <source>
        <dbReference type="Proteomes" id="UP000886998"/>
    </source>
</evidence>
<sequence>MVLKSVLMESSHRSLGSPLVLLPIEFLRKVQDQTILCIPIMGQGHSTISFLHRNQNGISQRNGGGGVHPDYRYL</sequence>
<accession>A0A8X6XFI9</accession>
<organism evidence="1 2">
    <name type="scientific">Trichonephila inaurata madagascariensis</name>
    <dbReference type="NCBI Taxonomy" id="2747483"/>
    <lineage>
        <taxon>Eukaryota</taxon>
        <taxon>Metazoa</taxon>
        <taxon>Ecdysozoa</taxon>
        <taxon>Arthropoda</taxon>
        <taxon>Chelicerata</taxon>
        <taxon>Arachnida</taxon>
        <taxon>Araneae</taxon>
        <taxon>Araneomorphae</taxon>
        <taxon>Entelegynae</taxon>
        <taxon>Araneoidea</taxon>
        <taxon>Nephilidae</taxon>
        <taxon>Trichonephila</taxon>
        <taxon>Trichonephila inaurata</taxon>
    </lineage>
</organism>
<reference evidence="1" key="1">
    <citation type="submission" date="2020-08" db="EMBL/GenBank/DDBJ databases">
        <title>Multicomponent nature underlies the extraordinary mechanical properties of spider dragline silk.</title>
        <authorList>
            <person name="Kono N."/>
            <person name="Nakamura H."/>
            <person name="Mori M."/>
            <person name="Yoshida Y."/>
            <person name="Ohtoshi R."/>
            <person name="Malay A.D."/>
            <person name="Moran D.A.P."/>
            <person name="Tomita M."/>
            <person name="Numata K."/>
            <person name="Arakawa K."/>
        </authorList>
    </citation>
    <scope>NUCLEOTIDE SEQUENCE</scope>
</reference>
<comment type="caution">
    <text evidence="1">The sequence shown here is derived from an EMBL/GenBank/DDBJ whole genome shotgun (WGS) entry which is preliminary data.</text>
</comment>